<evidence type="ECO:0000313" key="3">
    <source>
        <dbReference type="Proteomes" id="UP000295122"/>
    </source>
</evidence>
<evidence type="ECO:0008006" key="4">
    <source>
        <dbReference type="Google" id="ProtNLM"/>
    </source>
</evidence>
<keyword evidence="3" id="KW-1185">Reference proteome</keyword>
<dbReference type="OrthoDB" id="8004339at2"/>
<evidence type="ECO:0000256" key="1">
    <source>
        <dbReference type="SAM" id="MobiDB-lite"/>
    </source>
</evidence>
<dbReference type="Proteomes" id="UP000295122">
    <property type="component" value="Unassembled WGS sequence"/>
</dbReference>
<evidence type="ECO:0000313" key="2">
    <source>
        <dbReference type="EMBL" id="TDR94095.1"/>
    </source>
</evidence>
<protein>
    <recommendedName>
        <fullName evidence="4">Homeodomain-like domain-containing protein</fullName>
    </recommendedName>
</protein>
<gene>
    <name evidence="2" type="ORF">EV668_1368</name>
</gene>
<feature type="region of interest" description="Disordered" evidence="1">
    <location>
        <begin position="112"/>
        <end position="149"/>
    </location>
</feature>
<dbReference type="Gene3D" id="1.10.10.60">
    <property type="entry name" value="Homeodomain-like"/>
    <property type="match status" value="1"/>
</dbReference>
<dbReference type="EMBL" id="SNZR01000011">
    <property type="protein sequence ID" value="TDR94095.1"/>
    <property type="molecule type" value="Genomic_DNA"/>
</dbReference>
<feature type="compositionally biased region" description="Basic and acidic residues" evidence="1">
    <location>
        <begin position="138"/>
        <end position="149"/>
    </location>
</feature>
<dbReference type="AlphaFoldDB" id="A0A4R7C9R2"/>
<accession>A0A4R7C9R2</accession>
<organism evidence="2 3">
    <name type="scientific">Enterovirga rhinocerotis</name>
    <dbReference type="NCBI Taxonomy" id="1339210"/>
    <lineage>
        <taxon>Bacteria</taxon>
        <taxon>Pseudomonadati</taxon>
        <taxon>Pseudomonadota</taxon>
        <taxon>Alphaproteobacteria</taxon>
        <taxon>Hyphomicrobiales</taxon>
        <taxon>Methylobacteriaceae</taxon>
        <taxon>Enterovirga</taxon>
    </lineage>
</organism>
<reference evidence="2 3" key="1">
    <citation type="submission" date="2019-03" db="EMBL/GenBank/DDBJ databases">
        <title>Genomic Encyclopedia of Type Strains, Phase IV (KMG-IV): sequencing the most valuable type-strain genomes for metagenomic binning, comparative biology and taxonomic classification.</title>
        <authorList>
            <person name="Goeker M."/>
        </authorList>
    </citation>
    <scope>NUCLEOTIDE SEQUENCE [LARGE SCALE GENOMIC DNA]</scope>
    <source>
        <strain evidence="2 3">DSM 25903</strain>
    </source>
</reference>
<sequence length="212" mass="23474">MPDVVAEARALLEGTGPDGKQLTFKEIAARTGVSTATLCRWRKRHRWQRPEAGRQPEGARPARYRRGRGLPYAADAVGAVRRLVTTTLLPQAAIARQVGVSQAQVSVWMHRHGWSRPPERPGSTRFAAARRGGALQTEGDRRGRPYAPEARREARQLWELTRLPTSLIGARVGAHRVTVARWAKEEGWERPPGRAGRKQLRGLFGMLKGSGG</sequence>
<comment type="caution">
    <text evidence="2">The sequence shown here is derived from an EMBL/GenBank/DDBJ whole genome shotgun (WGS) entry which is preliminary data.</text>
</comment>
<name>A0A4R7C9R2_9HYPH</name>
<proteinExistence type="predicted"/>
<dbReference type="RefSeq" id="WP_133769028.1">
    <property type="nucleotide sequence ID" value="NZ_SNZR01000011.1"/>
</dbReference>